<evidence type="ECO:0000313" key="2">
    <source>
        <dbReference type="Proteomes" id="UP001147700"/>
    </source>
</evidence>
<protein>
    <submittedName>
        <fullName evidence="1">Uncharacterized protein</fullName>
    </submittedName>
</protein>
<gene>
    <name evidence="1" type="ORF">OJ962_01550</name>
</gene>
<dbReference type="EMBL" id="JAPCID010000002">
    <property type="protein sequence ID" value="MDA0136165.1"/>
    <property type="molecule type" value="Genomic_DNA"/>
</dbReference>
<accession>A0ABT4RCT6</accession>
<dbReference type="RefSeq" id="WP_202953097.1">
    <property type="nucleotide sequence ID" value="NZ_JAPCID010000002.1"/>
</dbReference>
<keyword evidence="2" id="KW-1185">Reference proteome</keyword>
<organism evidence="1 2">
    <name type="scientific">Solirubrobacter deserti</name>
    <dbReference type="NCBI Taxonomy" id="2282478"/>
    <lineage>
        <taxon>Bacteria</taxon>
        <taxon>Bacillati</taxon>
        <taxon>Actinomycetota</taxon>
        <taxon>Thermoleophilia</taxon>
        <taxon>Solirubrobacterales</taxon>
        <taxon>Solirubrobacteraceae</taxon>
        <taxon>Solirubrobacter</taxon>
    </lineage>
</organism>
<proteinExistence type="predicted"/>
<comment type="caution">
    <text evidence="1">The sequence shown here is derived from an EMBL/GenBank/DDBJ whole genome shotgun (WGS) entry which is preliminary data.</text>
</comment>
<reference evidence="1" key="1">
    <citation type="submission" date="2022-10" db="EMBL/GenBank/DDBJ databases">
        <title>The WGS of Solirubrobacter sp. CPCC 204708.</title>
        <authorList>
            <person name="Jiang Z."/>
        </authorList>
    </citation>
    <scope>NUCLEOTIDE SEQUENCE</scope>
    <source>
        <strain evidence="1">CPCC 204708</strain>
    </source>
</reference>
<dbReference type="Proteomes" id="UP001147700">
    <property type="component" value="Unassembled WGS sequence"/>
</dbReference>
<name>A0ABT4RCT6_9ACTN</name>
<sequence length="224" mass="24588">MLTIVILGLALFGAPGWLTHTTAEELSFSYQAIGEEDEFDQVLTIKNDGLGAVAPKLKITPLDSTSQPISGLKVTSAFGSTNGTMIIPSFFEDFDILKFEGARADEVYDVRVEVVELKQVDYPDMPEGGVVIEQYLNEGKPSKEFDDPFDALELHNPNDDDLTIKIALIAWQEKEGDAPQQFDWVITSGPAVTVPANSRKTLRLGQDTAGIRYVTAWPFQSTTS</sequence>
<evidence type="ECO:0000313" key="1">
    <source>
        <dbReference type="EMBL" id="MDA0136165.1"/>
    </source>
</evidence>